<reference evidence="1 2" key="1">
    <citation type="submission" date="2019-03" db="EMBL/GenBank/DDBJ databases">
        <title>Deep-cultivation of Planctomycetes and their phenomic and genomic characterization uncovers novel biology.</title>
        <authorList>
            <person name="Wiegand S."/>
            <person name="Jogler M."/>
            <person name="Boedeker C."/>
            <person name="Pinto D."/>
            <person name="Vollmers J."/>
            <person name="Rivas-Marin E."/>
            <person name="Kohn T."/>
            <person name="Peeters S.H."/>
            <person name="Heuer A."/>
            <person name="Rast P."/>
            <person name="Oberbeckmann S."/>
            <person name="Bunk B."/>
            <person name="Jeske O."/>
            <person name="Meyerdierks A."/>
            <person name="Storesund J.E."/>
            <person name="Kallscheuer N."/>
            <person name="Luecker S."/>
            <person name="Lage O.M."/>
            <person name="Pohl T."/>
            <person name="Merkel B.J."/>
            <person name="Hornburger P."/>
            <person name="Mueller R.-W."/>
            <person name="Bruemmer F."/>
            <person name="Labrenz M."/>
            <person name="Spormann A.M."/>
            <person name="Op den Camp H."/>
            <person name="Overmann J."/>
            <person name="Amann R."/>
            <person name="Jetten M.S.M."/>
            <person name="Mascher T."/>
            <person name="Medema M.H."/>
            <person name="Devos D.P."/>
            <person name="Kaster A.-K."/>
            <person name="Ovreas L."/>
            <person name="Rohde M."/>
            <person name="Galperin M.Y."/>
            <person name="Jogler C."/>
        </authorList>
    </citation>
    <scope>NUCLEOTIDE SEQUENCE [LARGE SCALE GENOMIC DNA]</scope>
    <source>
        <strain evidence="1 2">V202</strain>
    </source>
</reference>
<evidence type="ECO:0000313" key="1">
    <source>
        <dbReference type="EMBL" id="QDU10896.1"/>
    </source>
</evidence>
<dbReference type="Proteomes" id="UP000318384">
    <property type="component" value="Chromosome"/>
</dbReference>
<dbReference type="AlphaFoldDB" id="A0A517X058"/>
<protein>
    <submittedName>
        <fullName evidence="1">Uncharacterized protein</fullName>
    </submittedName>
</protein>
<accession>A0A517X058</accession>
<keyword evidence="2" id="KW-1185">Reference proteome</keyword>
<proteinExistence type="predicted"/>
<organism evidence="1 2">
    <name type="scientific">Gimesia aquarii</name>
    <dbReference type="NCBI Taxonomy" id="2527964"/>
    <lineage>
        <taxon>Bacteria</taxon>
        <taxon>Pseudomonadati</taxon>
        <taxon>Planctomycetota</taxon>
        <taxon>Planctomycetia</taxon>
        <taxon>Planctomycetales</taxon>
        <taxon>Planctomycetaceae</taxon>
        <taxon>Gimesia</taxon>
    </lineage>
</organism>
<gene>
    <name evidence="1" type="ORF">V202x_43090</name>
</gene>
<dbReference type="EMBL" id="CP037422">
    <property type="protein sequence ID" value="QDU10896.1"/>
    <property type="molecule type" value="Genomic_DNA"/>
</dbReference>
<evidence type="ECO:0000313" key="2">
    <source>
        <dbReference type="Proteomes" id="UP000318384"/>
    </source>
</evidence>
<sequence length="116" mass="12530">MANAKDTSSAHTPGSWAIQEVTDCRCEDLIAVGPCDPIIAWVEPWTADPETAKEAMANARLFTAAPDLLDDLKQMIALTDSVVGNWENGQELAWAVNALERYAEAARETIAKAEGN</sequence>
<name>A0A517X058_9PLAN</name>